<comment type="caution">
    <text evidence="4">The sequence shown here is derived from an EMBL/GenBank/DDBJ whole genome shotgun (WGS) entry which is preliminary data.</text>
</comment>
<evidence type="ECO:0000313" key="5">
    <source>
        <dbReference type="Proteomes" id="UP000523821"/>
    </source>
</evidence>
<evidence type="ECO:0000256" key="1">
    <source>
        <dbReference type="ARBA" id="ARBA00022679"/>
    </source>
</evidence>
<evidence type="ECO:0000259" key="3">
    <source>
        <dbReference type="Pfam" id="PF00288"/>
    </source>
</evidence>
<dbReference type="AlphaFoldDB" id="A0A7W9L1Y4"/>
<dbReference type="PIRSF" id="PIRSF004884">
    <property type="entry name" value="Sugar_kin_arch"/>
    <property type="match status" value="1"/>
</dbReference>
<name>A0A7W9L1Y4_9HYPH</name>
<keyword evidence="4" id="KW-0328">Glycosyltransferase</keyword>
<dbReference type="InterPro" id="IPR020568">
    <property type="entry name" value="Ribosomal_Su5_D2-typ_SF"/>
</dbReference>
<dbReference type="EMBL" id="JACHOO010000004">
    <property type="protein sequence ID" value="MBB5753125.1"/>
    <property type="molecule type" value="Genomic_DNA"/>
</dbReference>
<keyword evidence="2" id="KW-0418">Kinase</keyword>
<protein>
    <submittedName>
        <fullName evidence="4">Beta-ribofuranosylaminobenzene 5'-phosphate synthase</fullName>
        <ecNumber evidence="4">2.4.2.54</ecNumber>
    </submittedName>
</protein>
<organism evidence="4 5">
    <name type="scientific">Prosthecomicrobium pneumaticum</name>
    <dbReference type="NCBI Taxonomy" id="81895"/>
    <lineage>
        <taxon>Bacteria</taxon>
        <taxon>Pseudomonadati</taxon>
        <taxon>Pseudomonadota</taxon>
        <taxon>Alphaproteobacteria</taxon>
        <taxon>Hyphomicrobiales</taxon>
        <taxon>Kaistiaceae</taxon>
        <taxon>Prosthecomicrobium</taxon>
    </lineage>
</organism>
<feature type="domain" description="GHMP kinase N-terminal" evidence="3">
    <location>
        <begin position="81"/>
        <end position="151"/>
    </location>
</feature>
<dbReference type="SUPFAM" id="SSF54211">
    <property type="entry name" value="Ribosomal protein S5 domain 2-like"/>
    <property type="match status" value="1"/>
</dbReference>
<dbReference type="PANTHER" id="PTHR20861">
    <property type="entry name" value="HOMOSERINE/4-DIPHOSPHOCYTIDYL-2-C-METHYL-D-ERYTHRITOL KINASE"/>
    <property type="match status" value="1"/>
</dbReference>
<dbReference type="GO" id="GO:0005524">
    <property type="term" value="F:ATP binding"/>
    <property type="evidence" value="ECO:0007669"/>
    <property type="project" value="InterPro"/>
</dbReference>
<accession>A0A7W9L1Y4</accession>
<dbReference type="Pfam" id="PF00288">
    <property type="entry name" value="GHMP_kinases_N"/>
    <property type="match status" value="1"/>
</dbReference>
<dbReference type="RefSeq" id="WP_183855647.1">
    <property type="nucleotide sequence ID" value="NZ_JACHOO010000004.1"/>
</dbReference>
<keyword evidence="1 4" id="KW-0808">Transferase</keyword>
<dbReference type="InterPro" id="IPR006204">
    <property type="entry name" value="GHMP_kinase_N_dom"/>
</dbReference>
<dbReference type="Proteomes" id="UP000523821">
    <property type="component" value="Unassembled WGS sequence"/>
</dbReference>
<dbReference type="PANTHER" id="PTHR20861:SF6">
    <property type="entry name" value="BETA-RIBOFURANOSYLPHENOL 5'-PHOSPHATE SYNTHASE"/>
    <property type="match status" value="1"/>
</dbReference>
<evidence type="ECO:0000313" key="4">
    <source>
        <dbReference type="EMBL" id="MBB5753125.1"/>
    </source>
</evidence>
<evidence type="ECO:0000256" key="2">
    <source>
        <dbReference type="ARBA" id="ARBA00022777"/>
    </source>
</evidence>
<dbReference type="EC" id="2.4.2.54" evidence="4"/>
<gene>
    <name evidence="4" type="ORF">GGQ63_002191</name>
</gene>
<dbReference type="GO" id="GO:0016301">
    <property type="term" value="F:kinase activity"/>
    <property type="evidence" value="ECO:0007669"/>
    <property type="project" value="UniProtKB-KW"/>
</dbReference>
<dbReference type="GO" id="GO:0043793">
    <property type="term" value="F:beta-ribofuranosylaminobenzene 5'-phosphate synthase activity"/>
    <property type="evidence" value="ECO:0007669"/>
    <property type="project" value="UniProtKB-EC"/>
</dbReference>
<sequence length="354" mass="37434">MDTPLDTPLDTPFGGPIGGRSVTITSPCRLSFTLIDLTGASGRRNGMASMPVEDPSFVATLAPSGVMAVDPVEGLDDYGALIIGYLERVRATLGGGAARVTIARPIPTHSGFGSKTNTLLSVGKAYAALNGIATTTTQLAELAGRAGTSGGTVNLIDSGGFLVDGGHATPPDFAGAPNRYLVPSRYAGAGRRPPALINLPFPDWPVLMILPDGAHIHGEAELAFFRATLPIPEAESHRTAHMVLMRLAPAVAEADYGGFCNALNAITFESWFKRLQIGLQNDHLKHVVDHARDHGIDAIGMSSMGPVCFAFTRDPERATAWLDGLVSERVVRRHWFTRIANRGAAIHLREAASA</sequence>
<reference evidence="4 5" key="1">
    <citation type="submission" date="2020-08" db="EMBL/GenBank/DDBJ databases">
        <title>Genomic Encyclopedia of Type Strains, Phase IV (KMG-IV): sequencing the most valuable type-strain genomes for metagenomic binning, comparative biology and taxonomic classification.</title>
        <authorList>
            <person name="Goeker M."/>
        </authorList>
    </citation>
    <scope>NUCLEOTIDE SEQUENCE [LARGE SCALE GENOMIC DNA]</scope>
    <source>
        <strain evidence="4 5">DSM 16268</strain>
    </source>
</reference>
<dbReference type="InterPro" id="IPR004422">
    <property type="entry name" value="RFAP_synthase"/>
</dbReference>
<keyword evidence="5" id="KW-1185">Reference proteome</keyword>
<proteinExistence type="predicted"/>
<dbReference type="NCBIfam" id="TIGR00144">
    <property type="entry name" value="beta_RFAP_syn"/>
    <property type="match status" value="1"/>
</dbReference>